<evidence type="ECO:0000313" key="1">
    <source>
        <dbReference type="EMBL" id="SMP57989.1"/>
    </source>
</evidence>
<protein>
    <submittedName>
        <fullName evidence="1">Uncharacterized protein</fullName>
    </submittedName>
</protein>
<name>A0ABY1Q7J4_9SPHN</name>
<reference evidence="1 2" key="1">
    <citation type="submission" date="2017-05" db="EMBL/GenBank/DDBJ databases">
        <authorList>
            <person name="Varghese N."/>
            <person name="Submissions S."/>
        </authorList>
    </citation>
    <scope>NUCLEOTIDE SEQUENCE [LARGE SCALE GENOMIC DNA]</scope>
    <source>
        <strain evidence="1 2">SM16</strain>
    </source>
</reference>
<dbReference type="EMBL" id="FXUI01000002">
    <property type="protein sequence ID" value="SMP57989.1"/>
    <property type="molecule type" value="Genomic_DNA"/>
</dbReference>
<proteinExistence type="predicted"/>
<organism evidence="1 2">
    <name type="scientific">Novosphingobium panipatense</name>
    <dbReference type="NCBI Taxonomy" id="428991"/>
    <lineage>
        <taxon>Bacteria</taxon>
        <taxon>Pseudomonadati</taxon>
        <taxon>Pseudomonadota</taxon>
        <taxon>Alphaproteobacteria</taxon>
        <taxon>Sphingomonadales</taxon>
        <taxon>Sphingomonadaceae</taxon>
        <taxon>Novosphingobium</taxon>
    </lineage>
</organism>
<comment type="caution">
    <text evidence="1">The sequence shown here is derived from an EMBL/GenBank/DDBJ whole genome shotgun (WGS) entry which is preliminary data.</text>
</comment>
<accession>A0ABY1Q7J4</accession>
<dbReference type="Proteomes" id="UP001157910">
    <property type="component" value="Unassembled WGS sequence"/>
</dbReference>
<keyword evidence="2" id="KW-1185">Reference proteome</keyword>
<sequence length="186" mass="19931">MLAAATSSGLPIRMSRSFLWAKMMARIAVALAICALLAGCGEEAAEQKAAADARDVAIVKRMSREPFQPIEPTPISQADVTRYGLDRPGCRFSKNGQDPIFIAAQDEGFMRVGTDLKRFAARTESATLPGGARSTYVGLASWVDLARLPDAGGTGDANTWPARLIVHDAQDRVAYMADGTIRCREG</sequence>
<evidence type="ECO:0000313" key="2">
    <source>
        <dbReference type="Proteomes" id="UP001157910"/>
    </source>
</evidence>
<gene>
    <name evidence="1" type="ORF">SAMN06296065_102389</name>
</gene>